<evidence type="ECO:0000313" key="2">
    <source>
        <dbReference type="EMBL" id="MSS44176.1"/>
    </source>
</evidence>
<name>A0A844FJV8_9FIRM</name>
<sequence length="599" mass="69198">MNFYSKKPKTKKIVGQIRQTQMITTFGCGSLVDFPNASVIMAGTDFWTNCDEEDTIQEVNLQKLLKVDYFIKPKSQDSTSTNPYKRSRDIPAFRFPKTLICSNEKCGKIGYYKIFKRGNILKCPICGNRNIVPSRFIVACERGHIEDFPYDWWVHRDDESCEKPDLRLFYGKETGGLDSIIIWCKTCGKGKSMKYSFTKNSLEGYSCSGNRPWLKDKDKVPCDEPLRTVQRGSSNIYYPNHISALSIPPWSDAIQKELNKHEEYLRGLIEMNDKSMTNPMIDFLIKSSNMDKKLKCTKEEIKKQIMYRIEKYKDGTPKVERDIMIDEYKAFLRGDDTSEDFVIESEEVPEVFKEYIDQIVLAKKLKEVLVLTGFKRINPGDEFDNDKDKIAPLSKKRKKWLPAVEFWGEGIFIKLNKKRIQKWEEDQQVINRMKILENNKEKVDFNCNKFSPRYVLLHTFAHLLIRQITLQCGYSTSALKERIYTTQDYGDEKYDMEGILIYTASPDSEGSLGGLVSEGRKENLEKTIKKALEQSRWCSSDPLCIQSSGQGLNSLNLAACHSCTLLPETSCEMRNLFLDRATLIGEIDNKNIGYFSDLF</sequence>
<dbReference type="NCBIfam" id="NF038324">
    <property type="entry name" value="DrmB_fam"/>
    <property type="match status" value="1"/>
</dbReference>
<reference evidence="2 3" key="1">
    <citation type="submission" date="2019-08" db="EMBL/GenBank/DDBJ databases">
        <title>In-depth cultivation of the pig gut microbiome towards novel bacterial diversity and tailored functional studies.</title>
        <authorList>
            <person name="Wylensek D."/>
            <person name="Hitch T.C.A."/>
            <person name="Clavel T."/>
        </authorList>
    </citation>
    <scope>NUCLEOTIDE SEQUENCE [LARGE SCALE GENOMIC DNA]</scope>
    <source>
        <strain evidence="2 3">Med78-601-WT-4W-RMD-3</strain>
    </source>
</reference>
<feature type="domain" description="MrfA-like Zn-binding" evidence="1">
    <location>
        <begin position="460"/>
        <end position="564"/>
    </location>
</feature>
<dbReference type="RefSeq" id="WP_154484847.1">
    <property type="nucleotide sequence ID" value="NZ_VULR01000018.1"/>
</dbReference>
<dbReference type="OrthoDB" id="9134227at2"/>
<dbReference type="Proteomes" id="UP000462760">
    <property type="component" value="Unassembled WGS sequence"/>
</dbReference>
<protein>
    <submittedName>
        <fullName evidence="2">DUF1998 domain-containing protein</fullName>
    </submittedName>
</protein>
<evidence type="ECO:0000259" key="1">
    <source>
        <dbReference type="Pfam" id="PF09369"/>
    </source>
</evidence>
<dbReference type="InterPro" id="IPR047721">
    <property type="entry name" value="DrmB"/>
</dbReference>
<comment type="caution">
    <text evidence="2">The sequence shown here is derived from an EMBL/GenBank/DDBJ whole genome shotgun (WGS) entry which is preliminary data.</text>
</comment>
<dbReference type="AlphaFoldDB" id="A0A844FJV8"/>
<dbReference type="EMBL" id="VULR01000018">
    <property type="protein sequence ID" value="MSS44176.1"/>
    <property type="molecule type" value="Genomic_DNA"/>
</dbReference>
<evidence type="ECO:0000313" key="3">
    <source>
        <dbReference type="Proteomes" id="UP000462760"/>
    </source>
</evidence>
<gene>
    <name evidence="2" type="ORF">FYJ27_10710</name>
</gene>
<dbReference type="Pfam" id="PF09369">
    <property type="entry name" value="MZB"/>
    <property type="match status" value="1"/>
</dbReference>
<organism evidence="2 3">
    <name type="scientific">Anaerosalibacter bizertensis</name>
    <dbReference type="NCBI Taxonomy" id="932217"/>
    <lineage>
        <taxon>Bacteria</taxon>
        <taxon>Bacillati</taxon>
        <taxon>Bacillota</taxon>
        <taxon>Tissierellia</taxon>
        <taxon>Tissierellales</taxon>
        <taxon>Sporanaerobacteraceae</taxon>
        <taxon>Anaerosalibacter</taxon>
    </lineage>
</organism>
<accession>A0A844FJV8</accession>
<proteinExistence type="predicted"/>
<dbReference type="InterPro" id="IPR018973">
    <property type="entry name" value="MZB"/>
</dbReference>